<evidence type="ECO:0000259" key="3">
    <source>
        <dbReference type="PROSITE" id="PS50102"/>
    </source>
</evidence>
<proteinExistence type="predicted"/>
<feature type="compositionally biased region" description="Acidic residues" evidence="2">
    <location>
        <begin position="579"/>
        <end position="595"/>
    </location>
</feature>
<dbReference type="Gene3D" id="3.30.70.330">
    <property type="match status" value="1"/>
</dbReference>
<dbReference type="SMART" id="SM00360">
    <property type="entry name" value="RRM"/>
    <property type="match status" value="1"/>
</dbReference>
<feature type="compositionally biased region" description="Low complexity" evidence="2">
    <location>
        <begin position="411"/>
        <end position="424"/>
    </location>
</feature>
<protein>
    <submittedName>
        <fullName evidence="4">TIF3</fullName>
    </submittedName>
</protein>
<organism evidence="4 5">
    <name type="scientific">Candida oxycetoniae</name>
    <dbReference type="NCBI Taxonomy" id="497107"/>
    <lineage>
        <taxon>Eukaryota</taxon>
        <taxon>Fungi</taxon>
        <taxon>Dikarya</taxon>
        <taxon>Ascomycota</taxon>
        <taxon>Saccharomycotina</taxon>
        <taxon>Pichiomycetes</taxon>
        <taxon>Debaryomycetaceae</taxon>
        <taxon>Candida/Lodderomyces clade</taxon>
        <taxon>Candida</taxon>
    </lineage>
</organism>
<sequence>MAPKKSIKMDLGSFLKDDTFGGNSWADEEVDMNSIAFSIENPTASTEAPIGGAPIFSGVGGGRGAMGGERRERIKYPVPDHPPFRAHVTNLPWEITEEKVVRHFEDRMQAKDCITECKLPVDRETGQIRGSAFLTFTSRAFLEESLNLSATDFLGRIMYVNVAQPINDRFGERRGEMGVELDWGAARGSRVELPPRERSFRGEGHNREFKPKREEPDLDWGSARGSQVELPPRERFNRTSSFGDSHHHHKDGESNFARTPRREEPDLDWGAVRGSQAELPPRERSFRGEGHNREFKPKREEPDLDWGSARGSQVELPPRERFNRTSSFGDSHHHHKDGESNFARTPRREEPDLDWGAVRGSQAELPPRERSFRGEGHNREFKPKREEPDLDWGSARGSQVELPPRERSNRKSSFNSNNNNNNSSEQHNHTRTPKSEEPDLDWSSARTTQAELPPREKSNRKASYGENHHNNNGEQHNRTRTSRTEKQDLDWSSARGTQADLPLRERPNRSFSHNNSHNTNGKQSSDSGLEWKRGQSLPQRTTKPSSSQQHISNKRNKDDKKKAEEKQGPQKSQFSVLSLDDDDEEEEEEEEEEELKEEHDVNEGEIEKLESDTAKLTVAEDKLK</sequence>
<dbReference type="InterPro" id="IPR035979">
    <property type="entry name" value="RBD_domain_sf"/>
</dbReference>
<name>A0AAI9SWU4_9ASCO</name>
<evidence type="ECO:0000313" key="4">
    <source>
        <dbReference type="EMBL" id="KAI3404210.2"/>
    </source>
</evidence>
<keyword evidence="1" id="KW-0694">RNA-binding</keyword>
<feature type="region of interest" description="Disordered" evidence="2">
    <location>
        <begin position="194"/>
        <end position="624"/>
    </location>
</feature>
<evidence type="ECO:0000256" key="1">
    <source>
        <dbReference type="PROSITE-ProRule" id="PRU00176"/>
    </source>
</evidence>
<dbReference type="GeneID" id="73380588"/>
<feature type="region of interest" description="Disordered" evidence="2">
    <location>
        <begin position="48"/>
        <end position="67"/>
    </location>
</feature>
<gene>
    <name evidence="4" type="ORF">KGF56_002971</name>
</gene>
<comment type="caution">
    <text evidence="4">The sequence shown here is derived from an EMBL/GenBank/DDBJ whole genome shotgun (WGS) entry which is preliminary data.</text>
</comment>
<dbReference type="RefSeq" id="XP_049179955.1">
    <property type="nucleotide sequence ID" value="XM_049324255.1"/>
</dbReference>
<evidence type="ECO:0000313" key="5">
    <source>
        <dbReference type="Proteomes" id="UP001202479"/>
    </source>
</evidence>
<keyword evidence="5" id="KW-1185">Reference proteome</keyword>
<dbReference type="EMBL" id="JAHUZD010000106">
    <property type="protein sequence ID" value="KAI3404210.2"/>
    <property type="molecule type" value="Genomic_DNA"/>
</dbReference>
<evidence type="ECO:0000256" key="2">
    <source>
        <dbReference type="SAM" id="MobiDB-lite"/>
    </source>
</evidence>
<feature type="domain" description="RRM" evidence="3">
    <location>
        <begin position="84"/>
        <end position="165"/>
    </location>
</feature>
<dbReference type="Proteomes" id="UP001202479">
    <property type="component" value="Unassembled WGS sequence"/>
</dbReference>
<accession>A0AAI9SWU4</accession>
<feature type="compositionally biased region" description="Polar residues" evidence="2">
    <location>
        <begin position="536"/>
        <end position="551"/>
    </location>
</feature>
<dbReference type="InterPro" id="IPR000504">
    <property type="entry name" value="RRM_dom"/>
</dbReference>
<reference evidence="4" key="1">
    <citation type="journal article" date="2022" name="DNA Res.">
        <title>Genome analysis of five recently described species of the CUG-Ser clade uncovers Candida theae as a new hybrid lineage with pathogenic potential in the Candida parapsilosis species complex.</title>
        <authorList>
            <person name="Mixao V."/>
            <person name="Del Olmo V."/>
            <person name="Hegedusova E."/>
            <person name="Saus E."/>
            <person name="Pryszcz L."/>
            <person name="Cillingova A."/>
            <person name="Nosek J."/>
            <person name="Gabaldon T."/>
        </authorList>
    </citation>
    <scope>NUCLEOTIDE SEQUENCE</scope>
    <source>
        <strain evidence="4">CBS 10844</strain>
    </source>
</reference>
<feature type="compositionally biased region" description="Basic and acidic residues" evidence="2">
    <location>
        <begin position="596"/>
        <end position="624"/>
    </location>
</feature>
<feature type="compositionally biased region" description="Basic and acidic residues" evidence="2">
    <location>
        <begin position="194"/>
        <end position="215"/>
    </location>
</feature>
<dbReference type="AlphaFoldDB" id="A0AAI9SWU4"/>
<feature type="compositionally biased region" description="Basic and acidic residues" evidence="2">
    <location>
        <begin position="555"/>
        <end position="568"/>
    </location>
</feature>
<dbReference type="GO" id="GO:0003723">
    <property type="term" value="F:RNA binding"/>
    <property type="evidence" value="ECO:0007669"/>
    <property type="project" value="UniProtKB-UniRule"/>
</dbReference>
<dbReference type="InterPro" id="IPR012677">
    <property type="entry name" value="Nucleotide-bd_a/b_plait_sf"/>
</dbReference>
<dbReference type="PROSITE" id="PS50102">
    <property type="entry name" value="RRM"/>
    <property type="match status" value="1"/>
</dbReference>
<dbReference type="Pfam" id="PF00076">
    <property type="entry name" value="RRM_1"/>
    <property type="match status" value="1"/>
</dbReference>
<feature type="compositionally biased region" description="Gly residues" evidence="2">
    <location>
        <begin position="58"/>
        <end position="67"/>
    </location>
</feature>
<feature type="compositionally biased region" description="Basic and acidic residues" evidence="2">
    <location>
        <begin position="366"/>
        <end position="387"/>
    </location>
</feature>
<feature type="compositionally biased region" description="Polar residues" evidence="2">
    <location>
        <begin position="509"/>
        <end position="527"/>
    </location>
</feature>
<feature type="compositionally biased region" description="Basic and acidic residues" evidence="2">
    <location>
        <begin position="466"/>
        <end position="489"/>
    </location>
</feature>
<feature type="compositionally biased region" description="Basic and acidic residues" evidence="2">
    <location>
        <begin position="280"/>
        <end position="301"/>
    </location>
</feature>
<dbReference type="SUPFAM" id="SSF54928">
    <property type="entry name" value="RNA-binding domain, RBD"/>
    <property type="match status" value="1"/>
</dbReference>